<evidence type="ECO:0000256" key="3">
    <source>
        <dbReference type="ARBA" id="ARBA00022989"/>
    </source>
</evidence>
<dbReference type="RefSeq" id="YP_009158760.1">
    <property type="nucleotide sequence ID" value="NC_027520.1"/>
</dbReference>
<dbReference type="GO" id="GO:0016787">
    <property type="term" value="F:hydrolase activity"/>
    <property type="evidence" value="ECO:0007669"/>
    <property type="project" value="UniProtKB-KW"/>
</dbReference>
<evidence type="ECO:0000313" key="9">
    <source>
        <dbReference type="EMBL" id="AKO90217.1"/>
    </source>
</evidence>
<proteinExistence type="predicted"/>
<keyword evidence="2 7" id="KW-0812">Transmembrane</keyword>
<keyword evidence="9" id="KW-0378">Hydrolase</keyword>
<dbReference type="GO" id="GO:0006754">
    <property type="term" value="P:ATP biosynthetic process"/>
    <property type="evidence" value="ECO:0007669"/>
    <property type="project" value="UniProtKB-KW"/>
</dbReference>
<gene>
    <name evidence="9" type="primary">atp8</name>
</gene>
<dbReference type="Pfam" id="PF02326">
    <property type="entry name" value="YMF19"/>
    <property type="match status" value="1"/>
</dbReference>
<feature type="domain" description="ATP synthase YMF19-like N-terminal" evidence="8">
    <location>
        <begin position="2"/>
        <end position="48"/>
    </location>
</feature>
<keyword evidence="4 9" id="KW-0496">Mitochondrion</keyword>
<comment type="subcellular location">
    <subcellularLocation>
        <location evidence="1">Mitochondrion membrane</location>
    </subcellularLocation>
</comment>
<keyword evidence="3 7" id="KW-1133">Transmembrane helix</keyword>
<geneLocation type="mitochondrion" evidence="9"/>
<organism evidence="9">
    <name type="scientific">Crella elegans</name>
    <name type="common">Mediterranean sponge</name>
    <dbReference type="NCBI Taxonomy" id="252961"/>
    <lineage>
        <taxon>Eukaryota</taxon>
        <taxon>Metazoa</taxon>
        <taxon>Porifera</taxon>
        <taxon>Demospongiae</taxon>
        <taxon>Heteroscleromorpha</taxon>
        <taxon>Poecilosclerida</taxon>
        <taxon>Crellidae</taxon>
        <taxon>Crella</taxon>
    </lineage>
</organism>
<dbReference type="EMBL" id="KR911862">
    <property type="protein sequence ID" value="AKO90217.1"/>
    <property type="molecule type" value="Genomic_DNA"/>
</dbReference>
<reference evidence="9" key="1">
    <citation type="journal article" date="2015" name="Genome Biol. Evol.">
        <title>Cytonuclear Interactions in the Evolution of Animal Mitochondrial tRNA Metabolism.</title>
        <authorList>
            <person name="Pett W."/>
            <person name="Lavrov D.V."/>
        </authorList>
    </citation>
    <scope>NUCLEOTIDE SEQUENCE</scope>
</reference>
<accession>A0A0H4KC14</accession>
<evidence type="ECO:0000256" key="2">
    <source>
        <dbReference type="ARBA" id="ARBA00022692"/>
    </source>
</evidence>
<name>A0A0H4KC14_CREEL</name>
<feature type="transmembrane region" description="Helical" evidence="7">
    <location>
        <begin position="12"/>
        <end position="32"/>
    </location>
</feature>
<evidence type="ECO:0000256" key="7">
    <source>
        <dbReference type="SAM" id="Phobius"/>
    </source>
</evidence>
<dbReference type="EC" id="3.6.3.14" evidence="9"/>
<evidence type="ECO:0000259" key="8">
    <source>
        <dbReference type="Pfam" id="PF02326"/>
    </source>
</evidence>
<evidence type="ECO:0000256" key="1">
    <source>
        <dbReference type="ARBA" id="ARBA00004325"/>
    </source>
</evidence>
<keyword evidence="6" id="KW-0066">ATP synthesis</keyword>
<dbReference type="InterPro" id="IPR003319">
    <property type="entry name" value="YMF19-like_N"/>
</dbReference>
<dbReference type="GO" id="GO:0031966">
    <property type="term" value="C:mitochondrial membrane"/>
    <property type="evidence" value="ECO:0007669"/>
    <property type="project" value="UniProtKB-SubCell"/>
</dbReference>
<dbReference type="GeneID" id="25021071"/>
<evidence type="ECO:0000256" key="6">
    <source>
        <dbReference type="ARBA" id="ARBA00023310"/>
    </source>
</evidence>
<protein>
    <submittedName>
        <fullName evidence="9">ATP synthase F0 subunit 8</fullName>
        <ecNumber evidence="9">3.6.3.14</ecNumber>
    </submittedName>
</protein>
<dbReference type="AlphaFoldDB" id="A0A0H4KC14"/>
<evidence type="ECO:0000256" key="5">
    <source>
        <dbReference type="ARBA" id="ARBA00023136"/>
    </source>
</evidence>
<evidence type="ECO:0000256" key="4">
    <source>
        <dbReference type="ARBA" id="ARBA00023128"/>
    </source>
</evidence>
<sequence>MPQLDVASYLTQYIWVLLALSLLFVIIVLDLLPVLQQQFILRVWAEDNFKGKRGDNLVKEEGPTFILRGLVN</sequence>
<keyword evidence="5 7" id="KW-0472">Membrane</keyword>